<name>A0A4Y1MVG4_9PROT</name>
<dbReference type="GO" id="GO:0046983">
    <property type="term" value="F:protein dimerization activity"/>
    <property type="evidence" value="ECO:0007669"/>
    <property type="project" value="InterPro"/>
</dbReference>
<evidence type="ECO:0000313" key="8">
    <source>
        <dbReference type="EMBL" id="AWV21484.1"/>
    </source>
</evidence>
<dbReference type="GO" id="GO:0030739">
    <property type="term" value="F:O-demethylpuromycin O-methyltransferase activity"/>
    <property type="evidence" value="ECO:0007669"/>
    <property type="project" value="UniProtKB-EC"/>
</dbReference>
<dbReference type="GO" id="GO:0032259">
    <property type="term" value="P:methylation"/>
    <property type="evidence" value="ECO:0007669"/>
    <property type="project" value="UniProtKB-KW"/>
</dbReference>
<evidence type="ECO:0000259" key="6">
    <source>
        <dbReference type="Pfam" id="PF00891"/>
    </source>
</evidence>
<dbReference type="GO" id="GO:0008171">
    <property type="term" value="F:O-methyltransferase activity"/>
    <property type="evidence" value="ECO:0007669"/>
    <property type="project" value="InterPro"/>
</dbReference>
<organism evidence="8">
    <name type="scientific">Roseomonas mucosa</name>
    <dbReference type="NCBI Taxonomy" id="207340"/>
    <lineage>
        <taxon>Bacteria</taxon>
        <taxon>Pseudomonadati</taxon>
        <taxon>Pseudomonadota</taxon>
        <taxon>Alphaproteobacteria</taxon>
        <taxon>Acetobacterales</taxon>
        <taxon>Roseomonadaceae</taxon>
        <taxon>Roseomonas</taxon>
    </lineage>
</organism>
<dbReference type="Gene3D" id="3.40.50.150">
    <property type="entry name" value="Vaccinia Virus protein VP39"/>
    <property type="match status" value="1"/>
</dbReference>
<reference evidence="8" key="1">
    <citation type="submission" date="2017-12" db="EMBL/GenBank/DDBJ databases">
        <authorList>
            <person name="Martens C."/>
            <person name="Dahlstrom E."/>
            <person name="Barbian K."/>
            <person name="Sykora L."/>
            <person name="Ricklefs S."/>
            <person name="Bruno D."/>
            <person name="Anzick I."/>
            <person name="Myles I."/>
            <person name="Datta S.K."/>
        </authorList>
    </citation>
    <scope>NUCLEOTIDE SEQUENCE</scope>
    <source>
        <strain evidence="8">AD2</strain>
    </source>
</reference>
<dbReference type="InterPro" id="IPR012967">
    <property type="entry name" value="COMT_dimerisation"/>
</dbReference>
<evidence type="ECO:0000256" key="5">
    <source>
        <dbReference type="SAM" id="MobiDB-lite"/>
    </source>
</evidence>
<feature type="compositionally biased region" description="Polar residues" evidence="5">
    <location>
        <begin position="340"/>
        <end position="351"/>
    </location>
</feature>
<feature type="domain" description="O-methyltransferase C-terminal" evidence="6">
    <location>
        <begin position="109"/>
        <end position="311"/>
    </location>
</feature>
<dbReference type="PROSITE" id="PS51683">
    <property type="entry name" value="SAM_OMT_II"/>
    <property type="match status" value="1"/>
</dbReference>
<dbReference type="Pfam" id="PF00891">
    <property type="entry name" value="Methyltransf_2"/>
    <property type="match status" value="1"/>
</dbReference>
<keyword evidence="1 8" id="KW-0489">Methyltransferase</keyword>
<feature type="active site" description="Proton acceptor" evidence="4">
    <location>
        <position position="241"/>
    </location>
</feature>
<evidence type="ECO:0000256" key="4">
    <source>
        <dbReference type="PIRSR" id="PIRSR005739-1"/>
    </source>
</evidence>
<dbReference type="PANTHER" id="PTHR43712">
    <property type="entry name" value="PUTATIVE (AFU_ORTHOLOGUE AFUA_4G14580)-RELATED"/>
    <property type="match status" value="1"/>
</dbReference>
<dbReference type="InterPro" id="IPR036390">
    <property type="entry name" value="WH_DNA-bd_sf"/>
</dbReference>
<dbReference type="SUPFAM" id="SSF46785">
    <property type="entry name" value="Winged helix' DNA-binding domain"/>
    <property type="match status" value="1"/>
</dbReference>
<dbReference type="CDD" id="cd02440">
    <property type="entry name" value="AdoMet_MTases"/>
    <property type="match status" value="1"/>
</dbReference>
<sequence>MREAPAQALRRLINGYQASQAIHVAAMLGLADLLRDGAMGPAAAAARLGVDADALGRLLRALAALQLFREDADGTFSLAPMGEALCANAAGSCHAWARLAGRPAGWAAWGALDHSIRTGQSAFRHLHGTDAWQWRADYPEEGRIFDRAMREGSLRIAAALTRVVDVARFRHLIDIGGGDGSLLLALLRQFPALRGTVFDRPDVVIGCEAGEAAARLRILGGDFFAGVPEGGDAYILKFILHDWADADAGLILRRCVEAMRPDARLLVIERLLAPANEGPEGKLSDLNMLVNLGGRERSAEEFAALLEAAGLTMLSVTRIDAQVVVLEAARLAARRISRTPAASTDPAPQSRESPHAPRQ</sequence>
<feature type="region of interest" description="Disordered" evidence="5">
    <location>
        <begin position="337"/>
        <end position="359"/>
    </location>
</feature>
<gene>
    <name evidence="8" type="ORF">RADP37_05267</name>
</gene>
<accession>A0A4Y1MVG4</accession>
<keyword evidence="2 8" id="KW-0808">Transferase</keyword>
<evidence type="ECO:0000256" key="2">
    <source>
        <dbReference type="ARBA" id="ARBA00022679"/>
    </source>
</evidence>
<dbReference type="Gene3D" id="1.10.10.10">
    <property type="entry name" value="Winged helix-like DNA-binding domain superfamily/Winged helix DNA-binding domain"/>
    <property type="match status" value="1"/>
</dbReference>
<dbReference type="RefSeq" id="WP_314216349.1">
    <property type="nucleotide sequence ID" value="NZ_CP025189.1"/>
</dbReference>
<keyword evidence="3" id="KW-0949">S-adenosyl-L-methionine</keyword>
<protein>
    <submittedName>
        <fullName evidence="8">O-demethylpuromycin-O-methyltransferase</fullName>
        <ecNumber evidence="8">2.1.1.38</ecNumber>
    </submittedName>
</protein>
<evidence type="ECO:0000256" key="3">
    <source>
        <dbReference type="ARBA" id="ARBA00022691"/>
    </source>
</evidence>
<dbReference type="InterPro" id="IPR001077">
    <property type="entry name" value="COMT_C"/>
</dbReference>
<dbReference type="InterPro" id="IPR036388">
    <property type="entry name" value="WH-like_DNA-bd_sf"/>
</dbReference>
<dbReference type="Gene3D" id="1.10.287.1350">
    <property type="match status" value="1"/>
</dbReference>
<dbReference type="PANTHER" id="PTHR43712:SF2">
    <property type="entry name" value="O-METHYLTRANSFERASE CICE"/>
    <property type="match status" value="1"/>
</dbReference>
<dbReference type="Pfam" id="PF08100">
    <property type="entry name" value="Dimerisation"/>
    <property type="match status" value="1"/>
</dbReference>
<dbReference type="InterPro" id="IPR029063">
    <property type="entry name" value="SAM-dependent_MTases_sf"/>
</dbReference>
<evidence type="ECO:0000259" key="7">
    <source>
        <dbReference type="Pfam" id="PF08100"/>
    </source>
</evidence>
<dbReference type="AlphaFoldDB" id="A0A4Y1MVG4"/>
<dbReference type="PIRSF" id="PIRSF005739">
    <property type="entry name" value="O-mtase"/>
    <property type="match status" value="1"/>
</dbReference>
<dbReference type="EMBL" id="CP025189">
    <property type="protein sequence ID" value="AWV21484.1"/>
    <property type="molecule type" value="Genomic_DNA"/>
</dbReference>
<evidence type="ECO:0000256" key="1">
    <source>
        <dbReference type="ARBA" id="ARBA00022603"/>
    </source>
</evidence>
<dbReference type="EC" id="2.1.1.38" evidence="8"/>
<feature type="domain" description="O-methyltransferase dimerisation" evidence="7">
    <location>
        <begin position="11"/>
        <end position="86"/>
    </location>
</feature>
<dbReference type="SUPFAM" id="SSF53335">
    <property type="entry name" value="S-adenosyl-L-methionine-dependent methyltransferases"/>
    <property type="match status" value="1"/>
</dbReference>
<proteinExistence type="predicted"/>
<dbReference type="InterPro" id="IPR016461">
    <property type="entry name" value="COMT-like"/>
</dbReference>